<keyword evidence="3" id="KW-1185">Reference proteome</keyword>
<gene>
    <name evidence="2" type="ORF">J2S15_002307</name>
</gene>
<evidence type="ECO:0000313" key="2">
    <source>
        <dbReference type="EMBL" id="MDQ0361557.1"/>
    </source>
</evidence>
<dbReference type="SUPFAM" id="SSF140931">
    <property type="entry name" value="Fic-like"/>
    <property type="match status" value="1"/>
</dbReference>
<reference evidence="2 3" key="1">
    <citation type="submission" date="2023-07" db="EMBL/GenBank/DDBJ databases">
        <title>Genomic Encyclopedia of Type Strains, Phase IV (KMG-IV): sequencing the most valuable type-strain genomes for metagenomic binning, comparative biology and taxonomic classification.</title>
        <authorList>
            <person name="Goeker M."/>
        </authorList>
    </citation>
    <scope>NUCLEOTIDE SEQUENCE [LARGE SCALE GENOMIC DNA]</scope>
    <source>
        <strain evidence="2 3">DSM 16784</strain>
    </source>
</reference>
<dbReference type="InterPro" id="IPR036597">
    <property type="entry name" value="Fido-like_dom_sf"/>
</dbReference>
<dbReference type="PANTHER" id="PTHR13504">
    <property type="entry name" value="FIDO DOMAIN-CONTAINING PROTEIN DDB_G0283145"/>
    <property type="match status" value="1"/>
</dbReference>
<proteinExistence type="predicted"/>
<dbReference type="InterPro" id="IPR003812">
    <property type="entry name" value="Fido"/>
</dbReference>
<evidence type="ECO:0000313" key="3">
    <source>
        <dbReference type="Proteomes" id="UP001230220"/>
    </source>
</evidence>
<dbReference type="PANTHER" id="PTHR13504:SF38">
    <property type="entry name" value="FIDO DOMAIN-CONTAINING PROTEIN"/>
    <property type="match status" value="1"/>
</dbReference>
<feature type="domain" description="Fido" evidence="1">
    <location>
        <begin position="90"/>
        <end position="233"/>
    </location>
</feature>
<dbReference type="InterPro" id="IPR040198">
    <property type="entry name" value="Fido_containing"/>
</dbReference>
<dbReference type="EMBL" id="JAUSUR010000004">
    <property type="protein sequence ID" value="MDQ0361557.1"/>
    <property type="molecule type" value="Genomic_DNA"/>
</dbReference>
<dbReference type="PROSITE" id="PS51459">
    <property type="entry name" value="FIDO"/>
    <property type="match status" value="1"/>
</dbReference>
<evidence type="ECO:0000259" key="1">
    <source>
        <dbReference type="PROSITE" id="PS51459"/>
    </source>
</evidence>
<accession>A0ABU0E3U1</accession>
<sequence length="257" mass="30463">MINPIKEVLRQQKDMKMKGNLYHVSQVKFAYNSNHIEGSKLSEEQTELIFQTNTVMLDNQNESINVDDVIETRNHFILFDYLIDHADDPLTTDLIKEYHRILKVNTADSQKKWFMVGDWKRLPNVVGDMETTAPDKVDIEINKLLENYNKLEEVSFEDIVDFHVKFEKIHPFQDGNGRVGRAIIFKECLKNNIVPFIVLDEQKAFYYRGLKEYSKEKGFLMETCRHFQDYYNDIYERLVGNYLDEFLEIPSDEQEIN</sequence>
<dbReference type="RefSeq" id="WP_307408395.1">
    <property type="nucleotide sequence ID" value="NZ_JAUSUR010000004.1"/>
</dbReference>
<name>A0ABU0E3U1_9FIRM</name>
<comment type="caution">
    <text evidence="2">The sequence shown here is derived from an EMBL/GenBank/DDBJ whole genome shotgun (WGS) entry which is preliminary data.</text>
</comment>
<organism evidence="2 3">
    <name type="scientific">Breznakia pachnodae</name>
    <dbReference type="NCBI Taxonomy" id="265178"/>
    <lineage>
        <taxon>Bacteria</taxon>
        <taxon>Bacillati</taxon>
        <taxon>Bacillota</taxon>
        <taxon>Erysipelotrichia</taxon>
        <taxon>Erysipelotrichales</taxon>
        <taxon>Erysipelotrichaceae</taxon>
        <taxon>Breznakia</taxon>
    </lineage>
</organism>
<protein>
    <submittedName>
        <fullName evidence="2">Fic family protein</fullName>
    </submittedName>
</protein>
<dbReference type="Pfam" id="PF02661">
    <property type="entry name" value="Fic"/>
    <property type="match status" value="1"/>
</dbReference>
<dbReference type="Proteomes" id="UP001230220">
    <property type="component" value="Unassembled WGS sequence"/>
</dbReference>
<dbReference type="Gene3D" id="1.10.3290.10">
    <property type="entry name" value="Fido-like domain"/>
    <property type="match status" value="1"/>
</dbReference>